<dbReference type="GO" id="GO:0005634">
    <property type="term" value="C:nucleus"/>
    <property type="evidence" value="ECO:0007669"/>
    <property type="project" value="TreeGrafter"/>
</dbReference>
<keyword evidence="7" id="KW-1185">Reference proteome</keyword>
<dbReference type="Pfam" id="PF14737">
    <property type="entry name" value="DUF4470"/>
    <property type="match status" value="1"/>
</dbReference>
<keyword evidence="1" id="KW-0479">Metal-binding</keyword>
<dbReference type="GO" id="GO:0000981">
    <property type="term" value="F:DNA-binding transcription factor activity, RNA polymerase II-specific"/>
    <property type="evidence" value="ECO:0007669"/>
    <property type="project" value="TreeGrafter"/>
</dbReference>
<dbReference type="InterPro" id="IPR002893">
    <property type="entry name" value="Znf_MYND"/>
</dbReference>
<evidence type="ECO:0000256" key="2">
    <source>
        <dbReference type="ARBA" id="ARBA00022771"/>
    </source>
</evidence>
<keyword evidence="2 4" id="KW-0863">Zinc-finger</keyword>
<dbReference type="EMBL" id="KL648598">
    <property type="protein sequence ID" value="KEY67932.1"/>
    <property type="molecule type" value="Genomic_DNA"/>
</dbReference>
<organism evidence="6 7">
    <name type="scientific">Stachybotrys chartarum (strain CBS 109288 / IBT 7711)</name>
    <name type="common">Toxic black mold</name>
    <name type="synonym">Stilbospora chartarum</name>
    <dbReference type="NCBI Taxonomy" id="1280523"/>
    <lineage>
        <taxon>Eukaryota</taxon>
        <taxon>Fungi</taxon>
        <taxon>Dikarya</taxon>
        <taxon>Ascomycota</taxon>
        <taxon>Pezizomycotina</taxon>
        <taxon>Sordariomycetes</taxon>
        <taxon>Hypocreomycetidae</taxon>
        <taxon>Hypocreales</taxon>
        <taxon>Stachybotryaceae</taxon>
        <taxon>Stachybotrys</taxon>
    </lineage>
</organism>
<keyword evidence="3" id="KW-0862">Zinc</keyword>
<accession>A0A084ARK3</accession>
<dbReference type="GO" id="GO:0008270">
    <property type="term" value="F:zinc ion binding"/>
    <property type="evidence" value="ECO:0007669"/>
    <property type="project" value="UniProtKB-KW"/>
</dbReference>
<evidence type="ECO:0000256" key="1">
    <source>
        <dbReference type="ARBA" id="ARBA00022723"/>
    </source>
</evidence>
<dbReference type="PROSITE" id="PS01360">
    <property type="entry name" value="ZF_MYND_1"/>
    <property type="match status" value="1"/>
</dbReference>
<reference evidence="6 7" key="1">
    <citation type="journal article" date="2014" name="BMC Genomics">
        <title>Comparative genome sequencing reveals chemotype-specific gene clusters in the toxigenic black mold Stachybotrys.</title>
        <authorList>
            <person name="Semeiks J."/>
            <person name="Borek D."/>
            <person name="Otwinowski Z."/>
            <person name="Grishin N.V."/>
        </authorList>
    </citation>
    <scope>NUCLEOTIDE SEQUENCE [LARGE SCALE GENOMIC DNA]</scope>
    <source>
        <strain evidence="7">CBS 109288 / IBT 7711</strain>
    </source>
</reference>
<dbReference type="InterPro" id="IPR027974">
    <property type="entry name" value="DUF4470"/>
</dbReference>
<dbReference type="AlphaFoldDB" id="A0A084ARK3"/>
<evidence type="ECO:0000256" key="4">
    <source>
        <dbReference type="PROSITE-ProRule" id="PRU00134"/>
    </source>
</evidence>
<dbReference type="PANTHER" id="PTHR10237">
    <property type="entry name" value="DEFORMED EPIDERMAL AUTOREGULATORY FACTOR 1 HOMOLOG SUPPRESSIN"/>
    <property type="match status" value="1"/>
</dbReference>
<dbReference type="SUPFAM" id="SSF144232">
    <property type="entry name" value="HIT/MYND zinc finger-like"/>
    <property type="match status" value="1"/>
</dbReference>
<proteinExistence type="predicted"/>
<evidence type="ECO:0000256" key="3">
    <source>
        <dbReference type="ARBA" id="ARBA00022833"/>
    </source>
</evidence>
<dbReference type="Proteomes" id="UP000028045">
    <property type="component" value="Unassembled WGS sequence"/>
</dbReference>
<dbReference type="InterPro" id="IPR024119">
    <property type="entry name" value="TF_DEAF-1"/>
</dbReference>
<dbReference type="PROSITE" id="PS50865">
    <property type="entry name" value="ZF_MYND_2"/>
    <property type="match status" value="1"/>
</dbReference>
<dbReference type="Gene3D" id="6.10.140.2220">
    <property type="match status" value="1"/>
</dbReference>
<dbReference type="OrthoDB" id="341421at2759"/>
<dbReference type="PANTHER" id="PTHR10237:SF15">
    <property type="entry name" value="LD37257P"/>
    <property type="match status" value="1"/>
</dbReference>
<feature type="domain" description="MYND-type" evidence="5">
    <location>
        <begin position="1141"/>
        <end position="1183"/>
    </location>
</feature>
<protein>
    <recommendedName>
        <fullName evidence="5">MYND-type domain-containing protein</fullName>
    </recommendedName>
</protein>
<evidence type="ECO:0000313" key="6">
    <source>
        <dbReference type="EMBL" id="KEY67932.1"/>
    </source>
</evidence>
<gene>
    <name evidence="6" type="ORF">S7711_02140</name>
</gene>
<sequence>MLLPTVANRSGFFYALGNTPAVDLTRYLPHGQDAAAILTLGCGDVRNILFTSYSQRGLPLRKLDITCCDIDERVLARNILLFTLLINEDKDISSDTLWNIYYHLYLNEEDIRILRQQTKKLLGISTSLEDWNASTYGKTIKLCNKSTLDDVRLLWTKIAQGAEDADTAAFRTEYLRCINTSKDILRAALGDNGSVLTALRSAAPLSMEAQQEVSNAFKQYWNDGTVTPKANDVTLPNPMFASLMSDSSLLHYGSDPILGYHLATAFAPLMTSSPLKPNQASQNWKAAAAAKTQFFEWTLAFRKIYQERLVVRFVMADAFALCHTLQHAAVSGDVTANWYRRQWDMKILDLDIGAYCGQDKAPVLFDMIETSNLADHFGALNILVSTVPLLSRAPWATVCTDLLLHDGGSQQEILAKVLNGHAPTLSLLLGVTPIQAWTNAKSESHAHEIFLSLLSGKGGSTEQQIHTSLVWKRDDQFGTTADSPVKLRIEAAALARVMFQTYLQMFKGDSFAGVGTVSRDKNDSHFHRGSFVALLNLIKRRVETDWSAACQALLDKVAQDGTLITGSNYMQELRVQLHLTGVVREPWLFNTTPDHQGSRSFKDWKDPAVSITLVIPRTSLDRIYQGEKHKLASPTLLGSLKAGSSASSQWQNLYWDVHIAFGNAKPAITTNGDETRLEIEEDSLGWMGTSPLVASFMVATEALQMDPEEGLVGIYVAPTIQSMMLYGNNLGLNMSLFETKISDRSAVFVSRYLPGHSAHRVVTGGASASQSSGTDKTTKLSAEIIPSGSQLHTITGHIDVTSPKGKRLLQEKAAIDVRQTTPFTVDVAFGKDDFIQTMNFPTPVTMEGKRLRIARTSGYIEIVAPLATPLGSECLIEYICPVVLGSNGIPVSSNMSHVNLDRLPVLDLDKKDQMTWLTTLASLQFSAREGKLKKELHTPGSPKDLRVDFKDSLFTMFMLTSGLQGDQTGLFAIQHPGRGGIHILIVVSAMRLDSPSASVVLDAAVIPLTSDVIKSGEITDFLLFVQGLQCCNIIVNDAELELWKKVLPSMAERCRTWTHHANCEYKKRGKVPVSLGFGEQVLCSCGKGRIPSNFVSIPEWDEAVPHATRIAISPIFAVPAVEKMADLDSLNGAGSVSKERCRNCGKSEGSDSGALKKCMRCQKAKYCSAECQKKDWKKHKADCKKADI</sequence>
<dbReference type="HOGENOM" id="CLU_007974_0_1_1"/>
<evidence type="ECO:0000259" key="5">
    <source>
        <dbReference type="PROSITE" id="PS50865"/>
    </source>
</evidence>
<name>A0A084ARK3_STACB</name>
<dbReference type="Pfam" id="PF01753">
    <property type="entry name" value="zf-MYND"/>
    <property type="match status" value="1"/>
</dbReference>
<evidence type="ECO:0000313" key="7">
    <source>
        <dbReference type="Proteomes" id="UP000028045"/>
    </source>
</evidence>